<evidence type="ECO:0000313" key="2">
    <source>
        <dbReference type="Proteomes" id="UP001149165"/>
    </source>
</evidence>
<sequence>MPRACHTPPALELKVYCEDKDFRAQGKLEPNRRSQTLIYHLREKKCHIGRVYLFSSLQYQARAHQIKTRTTK</sequence>
<dbReference type="AlphaFoldDB" id="A0A9W9FAS5"/>
<dbReference type="OrthoDB" id="4062651at2759"/>
<comment type="caution">
    <text evidence="1">The sequence shown here is derived from an EMBL/GenBank/DDBJ whole genome shotgun (WGS) entry which is preliminary data.</text>
</comment>
<keyword evidence="2" id="KW-1185">Reference proteome</keyword>
<proteinExistence type="predicted"/>
<name>A0A9W9FAS5_9EURO</name>
<evidence type="ECO:0000313" key="1">
    <source>
        <dbReference type="EMBL" id="KAJ5096716.1"/>
    </source>
</evidence>
<dbReference type="EMBL" id="JAPQKH010000005">
    <property type="protein sequence ID" value="KAJ5096716.1"/>
    <property type="molecule type" value="Genomic_DNA"/>
</dbReference>
<reference evidence="1" key="1">
    <citation type="submission" date="2022-11" db="EMBL/GenBank/DDBJ databases">
        <authorList>
            <person name="Petersen C."/>
        </authorList>
    </citation>
    <scope>NUCLEOTIDE SEQUENCE</scope>
    <source>
        <strain evidence="1">IBT 30069</strain>
    </source>
</reference>
<organism evidence="1 2">
    <name type="scientific">Penicillium angulare</name>
    <dbReference type="NCBI Taxonomy" id="116970"/>
    <lineage>
        <taxon>Eukaryota</taxon>
        <taxon>Fungi</taxon>
        <taxon>Dikarya</taxon>
        <taxon>Ascomycota</taxon>
        <taxon>Pezizomycotina</taxon>
        <taxon>Eurotiomycetes</taxon>
        <taxon>Eurotiomycetidae</taxon>
        <taxon>Eurotiales</taxon>
        <taxon>Aspergillaceae</taxon>
        <taxon>Penicillium</taxon>
    </lineage>
</organism>
<dbReference type="Proteomes" id="UP001149165">
    <property type="component" value="Unassembled WGS sequence"/>
</dbReference>
<protein>
    <submittedName>
        <fullName evidence="1">Uncharacterized protein</fullName>
    </submittedName>
</protein>
<reference evidence="1" key="2">
    <citation type="journal article" date="2023" name="IMA Fungus">
        <title>Comparative genomic study of the Penicillium genus elucidates a diverse pangenome and 15 lateral gene transfer events.</title>
        <authorList>
            <person name="Petersen C."/>
            <person name="Sorensen T."/>
            <person name="Nielsen M.R."/>
            <person name="Sondergaard T.E."/>
            <person name="Sorensen J.L."/>
            <person name="Fitzpatrick D.A."/>
            <person name="Frisvad J.C."/>
            <person name="Nielsen K.L."/>
        </authorList>
    </citation>
    <scope>NUCLEOTIDE SEQUENCE</scope>
    <source>
        <strain evidence="1">IBT 30069</strain>
    </source>
</reference>
<gene>
    <name evidence="1" type="ORF">N7456_007437</name>
</gene>
<accession>A0A9W9FAS5</accession>